<keyword evidence="3" id="KW-1185">Reference proteome</keyword>
<accession>A0A1H2PXI5</accession>
<feature type="region of interest" description="Disordered" evidence="1">
    <location>
        <begin position="206"/>
        <end position="227"/>
    </location>
</feature>
<sequence length="227" mass="24664">MPQASKAPARRPDANSAEMVTRLMPVSTVDADQRSAECTWTTGAQVRRYDYARDRMYIEDLGGGAGVTVRMDRLASGSAPLLNCHSSWGLGSVLGVVDRADLDQAKGTGTATLRFSKREEVEPYFQDVRDKILRNVSVGARVYRYEMIAPGTEGNTEWIYRAMDWEPVEISLVPVGADAGAVIRSADGSPAEPIFYPCEFVERGAGPQREASASQRNLGAAMPDATN</sequence>
<feature type="non-terminal residue" evidence="2">
    <location>
        <position position="227"/>
    </location>
</feature>
<dbReference type="AlphaFoldDB" id="A0A1H2PXI5"/>
<name>A0A1H2PXI5_9BURK</name>
<dbReference type="EMBL" id="FNLO01000031">
    <property type="protein sequence ID" value="SDV51707.1"/>
    <property type="molecule type" value="Genomic_DNA"/>
</dbReference>
<evidence type="ECO:0000313" key="3">
    <source>
        <dbReference type="Proteomes" id="UP000243719"/>
    </source>
</evidence>
<dbReference type="STRING" id="1770053.SAMN05216551_1311"/>
<organism evidence="2 3">
    <name type="scientific">Chitinasiproducens palmae</name>
    <dbReference type="NCBI Taxonomy" id="1770053"/>
    <lineage>
        <taxon>Bacteria</taxon>
        <taxon>Pseudomonadati</taxon>
        <taxon>Pseudomonadota</taxon>
        <taxon>Betaproteobacteria</taxon>
        <taxon>Burkholderiales</taxon>
        <taxon>Burkholderiaceae</taxon>
        <taxon>Chitinasiproducens</taxon>
    </lineage>
</organism>
<proteinExistence type="predicted"/>
<protein>
    <submittedName>
        <fullName evidence="2">Uncharacterized protein</fullName>
    </submittedName>
</protein>
<reference evidence="3" key="1">
    <citation type="submission" date="2016-09" db="EMBL/GenBank/DDBJ databases">
        <authorList>
            <person name="Varghese N."/>
            <person name="Submissions S."/>
        </authorList>
    </citation>
    <scope>NUCLEOTIDE SEQUENCE [LARGE SCALE GENOMIC DNA]</scope>
    <source>
        <strain evidence="3">JS23</strain>
    </source>
</reference>
<dbReference type="Proteomes" id="UP000243719">
    <property type="component" value="Unassembled WGS sequence"/>
</dbReference>
<evidence type="ECO:0000313" key="2">
    <source>
        <dbReference type="EMBL" id="SDV51707.1"/>
    </source>
</evidence>
<evidence type="ECO:0000256" key="1">
    <source>
        <dbReference type="SAM" id="MobiDB-lite"/>
    </source>
</evidence>
<gene>
    <name evidence="2" type="ORF">SAMN05216551_1311</name>
</gene>